<dbReference type="GO" id="GO:0051453">
    <property type="term" value="P:regulation of intracellular pH"/>
    <property type="evidence" value="ECO:0007669"/>
    <property type="project" value="TreeGrafter"/>
</dbReference>
<protein>
    <recommendedName>
        <fullName evidence="13">Anion exchange protein</fullName>
    </recommendedName>
</protein>
<evidence type="ECO:0000256" key="3">
    <source>
        <dbReference type="ARBA" id="ARBA00022448"/>
    </source>
</evidence>
<comment type="similarity">
    <text evidence="2 13">Belongs to the anion exchanger (TC 2.A.31) family.</text>
</comment>
<evidence type="ECO:0000313" key="17">
    <source>
        <dbReference type="Proteomes" id="UP000694522"/>
    </source>
</evidence>
<evidence type="ECO:0000256" key="11">
    <source>
        <dbReference type="ARBA" id="ARBA00045591"/>
    </source>
</evidence>
<feature type="transmembrane region" description="Helical" evidence="13">
    <location>
        <begin position="427"/>
        <end position="445"/>
    </location>
</feature>
<dbReference type="InterPro" id="IPR013769">
    <property type="entry name" value="Band3_cytoplasmic_dom"/>
</dbReference>
<keyword evidence="3 13" id="KW-0813">Transport</keyword>
<dbReference type="PRINTS" id="PR00165">
    <property type="entry name" value="ANIONEXCHNGR"/>
</dbReference>
<dbReference type="GO" id="GO:0008509">
    <property type="term" value="F:monoatomic anion transmembrane transporter activity"/>
    <property type="evidence" value="ECO:0007669"/>
    <property type="project" value="InterPro"/>
</dbReference>
<comment type="catalytic activity">
    <reaction evidence="12">
        <text>hydrogencarbonate(in) + chloride(out) = hydrogencarbonate(out) + chloride(in)</text>
        <dbReference type="Rhea" id="RHEA:72363"/>
        <dbReference type="ChEBI" id="CHEBI:17544"/>
        <dbReference type="ChEBI" id="CHEBI:17996"/>
    </reaction>
</comment>
<evidence type="ECO:0000259" key="15">
    <source>
        <dbReference type="Pfam" id="PF07565"/>
    </source>
</evidence>
<dbReference type="GO" id="GO:0005886">
    <property type="term" value="C:plasma membrane"/>
    <property type="evidence" value="ECO:0007669"/>
    <property type="project" value="UniProtKB-SubCell"/>
</dbReference>
<evidence type="ECO:0000256" key="10">
    <source>
        <dbReference type="ARBA" id="ARBA00023136"/>
    </source>
</evidence>
<feature type="transmembrane region" description="Helical" evidence="13">
    <location>
        <begin position="465"/>
        <end position="485"/>
    </location>
</feature>
<accession>A0A8B9FA75</accession>
<evidence type="ECO:0000256" key="12">
    <source>
        <dbReference type="ARBA" id="ARBA00049347"/>
    </source>
</evidence>
<evidence type="ECO:0000256" key="6">
    <source>
        <dbReference type="ARBA" id="ARBA00022681"/>
    </source>
</evidence>
<keyword evidence="6" id="KW-0039">Anion exchange</keyword>
<dbReference type="InterPro" id="IPR011531">
    <property type="entry name" value="HCO3_transpt-like_TM_dom"/>
</dbReference>
<name>A0A8B9FA75_9PSIT</name>
<evidence type="ECO:0000256" key="13">
    <source>
        <dbReference type="RuleBase" id="RU362035"/>
    </source>
</evidence>
<evidence type="ECO:0000256" key="9">
    <source>
        <dbReference type="ARBA" id="ARBA00023065"/>
    </source>
</evidence>
<keyword evidence="7 13" id="KW-0812">Transmembrane</keyword>
<dbReference type="Ensembl" id="ENSACOT00000007367.1">
    <property type="protein sequence ID" value="ENSACOP00000007118.1"/>
    <property type="gene ID" value="ENSACOG00000004976.1"/>
</dbReference>
<dbReference type="Gene3D" id="3.40.930.10">
    <property type="entry name" value="Mannitol-specific EII, Chain A"/>
    <property type="match status" value="1"/>
</dbReference>
<feature type="transmembrane region" description="Helical" evidence="13">
    <location>
        <begin position="395"/>
        <end position="420"/>
    </location>
</feature>
<organism evidence="16 17">
    <name type="scientific">Amazona collaria</name>
    <name type="common">yellow-billed parrot</name>
    <dbReference type="NCBI Taxonomy" id="241587"/>
    <lineage>
        <taxon>Eukaryota</taxon>
        <taxon>Metazoa</taxon>
        <taxon>Chordata</taxon>
        <taxon>Craniata</taxon>
        <taxon>Vertebrata</taxon>
        <taxon>Euteleostomi</taxon>
        <taxon>Archelosauria</taxon>
        <taxon>Archosauria</taxon>
        <taxon>Dinosauria</taxon>
        <taxon>Saurischia</taxon>
        <taxon>Theropoda</taxon>
        <taxon>Coelurosauria</taxon>
        <taxon>Aves</taxon>
        <taxon>Neognathae</taxon>
        <taxon>Neoaves</taxon>
        <taxon>Telluraves</taxon>
        <taxon>Australaves</taxon>
        <taxon>Psittaciformes</taxon>
        <taxon>Psittacidae</taxon>
        <taxon>Amazona</taxon>
    </lineage>
</organism>
<feature type="transmembrane region" description="Helical" evidence="13">
    <location>
        <begin position="310"/>
        <end position="332"/>
    </location>
</feature>
<dbReference type="Gene3D" id="1.10.287.570">
    <property type="entry name" value="Helical hairpin bin"/>
    <property type="match status" value="1"/>
</dbReference>
<dbReference type="InterPro" id="IPR001717">
    <property type="entry name" value="Anion_exchange"/>
</dbReference>
<dbReference type="PANTHER" id="PTHR11453:SF15">
    <property type="entry name" value="ANION EXCHANGE PROTEIN 3"/>
    <property type="match status" value="1"/>
</dbReference>
<feature type="transmembrane region" description="Helical" evidence="13">
    <location>
        <begin position="685"/>
        <end position="704"/>
    </location>
</feature>
<feature type="transmembrane region" description="Helical" evidence="13">
    <location>
        <begin position="506"/>
        <end position="523"/>
    </location>
</feature>
<keyword evidence="10 13" id="KW-0472">Membrane</keyword>
<dbReference type="GO" id="GO:0005452">
    <property type="term" value="F:solute:inorganic anion antiporter activity"/>
    <property type="evidence" value="ECO:0007669"/>
    <property type="project" value="InterPro"/>
</dbReference>
<keyword evidence="5" id="KW-1003">Cell membrane</keyword>
<dbReference type="NCBIfam" id="TIGR00834">
    <property type="entry name" value="ae"/>
    <property type="match status" value="1"/>
</dbReference>
<dbReference type="InterPro" id="IPR003020">
    <property type="entry name" value="HCO3_transpt_euk"/>
</dbReference>
<dbReference type="Pfam" id="PF00955">
    <property type="entry name" value="HCO3_cotransp"/>
    <property type="match status" value="2"/>
</dbReference>
<comment type="subcellular location">
    <subcellularLocation>
        <location evidence="1">Cell membrane</location>
        <topology evidence="1">Multi-pass membrane protein</topology>
    </subcellularLocation>
    <subcellularLocation>
        <location evidence="13">Membrane</location>
        <topology evidence="13">Multi-pass membrane protein</topology>
    </subcellularLocation>
</comment>
<dbReference type="Pfam" id="PF07565">
    <property type="entry name" value="Band_3_cyto"/>
    <property type="match status" value="2"/>
</dbReference>
<feature type="transmembrane region" description="Helical" evidence="13">
    <location>
        <begin position="737"/>
        <end position="765"/>
    </location>
</feature>
<feature type="domain" description="Band 3 cytoplasmic" evidence="15">
    <location>
        <begin position="116"/>
        <end position="236"/>
    </location>
</feature>
<dbReference type="PROSITE" id="PS00219">
    <property type="entry name" value="ANION_EXCHANGER_1"/>
    <property type="match status" value="1"/>
</dbReference>
<feature type="domain" description="Bicarbonate transporter-like transmembrane" evidence="14">
    <location>
        <begin position="282"/>
        <end position="447"/>
    </location>
</feature>
<evidence type="ECO:0000256" key="8">
    <source>
        <dbReference type="ARBA" id="ARBA00022989"/>
    </source>
</evidence>
<feature type="domain" description="Bicarbonate transporter-like transmembrane" evidence="14">
    <location>
        <begin position="462"/>
        <end position="788"/>
    </location>
</feature>
<dbReference type="Proteomes" id="UP000694522">
    <property type="component" value="Unplaced"/>
</dbReference>
<feature type="domain" description="Band 3 cytoplasmic" evidence="15">
    <location>
        <begin position="2"/>
        <end position="91"/>
    </location>
</feature>
<sequence length="808" mass="91379">MHWRETARWIKFEEDVEEDTARWGKPHVASLSFRSLLELRKTIAHGAVLLDLEQTTLPGIAHLMVETMIISDQIRAEDRANVLRALLLKHRPWHGMSSLLVCVLPWQKTPHLHNSEGHRKYLKLMEKIPEDAEATVVLVGCVQFLEQPTMAFVRLNEAVFLESVLEVPIPVRFIFVLLGPSQANMDYHEIGRSISTLMSDKHFHEAAYMADDRQDLLNAINEFLDCSIVIPPSEVEGKDLLKSIATFQKLLLMKRKEREQKSMKEGAVQEAEDDPLKRTGIFFGGLVRDIKRRYPKYLSDIRDALHSQCLAAVLFIYFAALSPAITFGGLLGEKTEGLMGVSELIISTSVLGILFSLLGAQPLLVIGFSGPLLVFEEAFYKFCQTQGIEYLTGRVWIGLWLIVFIFIIVAAEGSFLVRYISPFTQEIFAFLISLIFIYETFYKLYKVNLPQRDELLHLSIPQEPAPNTALLSLILMLGTFFIAFFMRKFKNSRFLGGKARRIIGDFGIPISILVMVLVDYTITDTYTQKLNVPSGLSVTSPHKRGWFIHPMGSSGTFPMWMMFASAIPALLVFILIFMETQITTLIVSKKERKLLKGSGFHLDLLLIGTMGGLCALFGLPWLTAATVRSVTHVNALTVMSKAIAPGEKPKIEEVKEQRVTGVLIAALVGLSIVMGNMLRQIPLAVLFGIFLYMGVTSLTGIQLYERLLLIFMPSKHHPDHIYVVKVKTWRMNLFTCIQLACIVLLWVVKSTVASLAFPFVLIMTVPLRRFVLPRFFHDRELKALDSEDAEPNFDEDGRDEYNELHMPV</sequence>
<keyword evidence="17" id="KW-1185">Reference proteome</keyword>
<dbReference type="SUPFAM" id="SSF55804">
    <property type="entry name" value="Phoshotransferase/anion transport protein"/>
    <property type="match status" value="1"/>
</dbReference>
<evidence type="ECO:0000313" key="16">
    <source>
        <dbReference type="Ensembl" id="ENSACOP00000007118.1"/>
    </source>
</evidence>
<evidence type="ECO:0000259" key="14">
    <source>
        <dbReference type="Pfam" id="PF00955"/>
    </source>
</evidence>
<evidence type="ECO:0000256" key="5">
    <source>
        <dbReference type="ARBA" id="ARBA00022475"/>
    </source>
</evidence>
<keyword evidence="8 13" id="KW-1133">Transmembrane helix</keyword>
<feature type="transmembrane region" description="Helical" evidence="13">
    <location>
        <begin position="659"/>
        <end position="678"/>
    </location>
</feature>
<evidence type="ECO:0000256" key="7">
    <source>
        <dbReference type="ARBA" id="ARBA00022692"/>
    </source>
</evidence>
<reference evidence="16" key="2">
    <citation type="submission" date="2025-09" db="UniProtKB">
        <authorList>
            <consortium name="Ensembl"/>
        </authorList>
    </citation>
    <scope>IDENTIFICATION</scope>
</reference>
<dbReference type="GO" id="GO:0015701">
    <property type="term" value="P:bicarbonate transport"/>
    <property type="evidence" value="ECO:0007669"/>
    <property type="project" value="TreeGrafter"/>
</dbReference>
<dbReference type="PANTHER" id="PTHR11453">
    <property type="entry name" value="ANION EXCHANGE PROTEIN"/>
    <property type="match status" value="1"/>
</dbReference>
<evidence type="ECO:0000256" key="1">
    <source>
        <dbReference type="ARBA" id="ARBA00004651"/>
    </source>
</evidence>
<feature type="transmembrane region" description="Helical" evidence="13">
    <location>
        <begin position="344"/>
        <end position="375"/>
    </location>
</feature>
<proteinExistence type="inferred from homology"/>
<dbReference type="PRINTS" id="PR01231">
    <property type="entry name" value="HCO3TRNSPORT"/>
</dbReference>
<evidence type="ECO:0000256" key="4">
    <source>
        <dbReference type="ARBA" id="ARBA00022449"/>
    </source>
</evidence>
<keyword evidence="4" id="KW-0050">Antiport</keyword>
<comment type="function">
    <text evidence="11">Sodium-independent anion exchanger which mediates the electroneutral exchange of chloride for bicarbonate ions across the cell membrane. May be involved in the regulation of intracellular pH, and the modulation of cardiac action potential.</text>
</comment>
<dbReference type="FunFam" id="3.40.930.10:FF:000020">
    <property type="entry name" value="Anion exchange protein"/>
    <property type="match status" value="1"/>
</dbReference>
<feature type="transmembrane region" description="Helical" evidence="13">
    <location>
        <begin position="557"/>
        <end position="578"/>
    </location>
</feature>
<dbReference type="InterPro" id="IPR018241">
    <property type="entry name" value="Anion_exchange_CS"/>
</dbReference>
<dbReference type="FunFam" id="1.10.287.570:FF:000001">
    <property type="entry name" value="Anion exchange protein"/>
    <property type="match status" value="1"/>
</dbReference>
<dbReference type="InterPro" id="IPR016152">
    <property type="entry name" value="PTrfase/Anion_transptr"/>
</dbReference>
<evidence type="ECO:0000256" key="2">
    <source>
        <dbReference type="ARBA" id="ARBA00010993"/>
    </source>
</evidence>
<reference evidence="16" key="1">
    <citation type="submission" date="2025-08" db="UniProtKB">
        <authorList>
            <consortium name="Ensembl"/>
        </authorList>
    </citation>
    <scope>IDENTIFICATION</scope>
</reference>
<dbReference type="AlphaFoldDB" id="A0A8B9FA75"/>
<keyword evidence="9 13" id="KW-0406">Ion transport</keyword>
<dbReference type="PROSITE" id="PS00220">
    <property type="entry name" value="ANION_EXCHANGER_2"/>
    <property type="match status" value="1"/>
</dbReference>
<feature type="transmembrane region" description="Helical" evidence="13">
    <location>
        <begin position="599"/>
        <end position="622"/>
    </location>
</feature>